<comment type="similarity">
    <text evidence="1">Belongs to the TRAFAC class TrmE-Era-EngA-EngB-Septin-like GTPase superfamily. AIG1/Toc34/Toc159-like paraseptin GTPase family. IAN subfamily.</text>
</comment>
<evidence type="ECO:0000259" key="5">
    <source>
        <dbReference type="PROSITE" id="PS51720"/>
    </source>
</evidence>
<accession>A0A6J8AZL6</accession>
<evidence type="ECO:0000256" key="2">
    <source>
        <dbReference type="ARBA" id="ARBA00022741"/>
    </source>
</evidence>
<feature type="compositionally biased region" description="Basic residues" evidence="4">
    <location>
        <begin position="149"/>
        <end position="158"/>
    </location>
</feature>
<reference evidence="6 7" key="1">
    <citation type="submission" date="2020-06" db="EMBL/GenBank/DDBJ databases">
        <authorList>
            <person name="Li R."/>
            <person name="Bekaert M."/>
        </authorList>
    </citation>
    <scope>NUCLEOTIDE SEQUENCE [LARGE SCALE GENOMIC DNA]</scope>
    <source>
        <strain evidence="7">wild</strain>
    </source>
</reference>
<dbReference type="AlphaFoldDB" id="A0A6J8AZL6"/>
<dbReference type="EMBL" id="CACVKT020002094">
    <property type="protein sequence ID" value="CAC5374930.1"/>
    <property type="molecule type" value="Genomic_DNA"/>
</dbReference>
<dbReference type="InterPro" id="IPR006703">
    <property type="entry name" value="G_AIG1"/>
</dbReference>
<evidence type="ECO:0000256" key="1">
    <source>
        <dbReference type="ARBA" id="ARBA00008535"/>
    </source>
</evidence>
<name>A0A6J8AZL6_MYTCO</name>
<evidence type="ECO:0000256" key="4">
    <source>
        <dbReference type="SAM" id="MobiDB-lite"/>
    </source>
</evidence>
<evidence type="ECO:0000313" key="6">
    <source>
        <dbReference type="EMBL" id="CAC5374930.1"/>
    </source>
</evidence>
<keyword evidence="2" id="KW-0547">Nucleotide-binding</keyword>
<dbReference type="PANTHER" id="PTHR10903:SF184">
    <property type="entry name" value="GTP-BINDING PROTEIN A"/>
    <property type="match status" value="1"/>
</dbReference>
<dbReference type="OrthoDB" id="431287at2759"/>
<dbReference type="InterPro" id="IPR027417">
    <property type="entry name" value="P-loop_NTPase"/>
</dbReference>
<dbReference type="GO" id="GO:0005525">
    <property type="term" value="F:GTP binding"/>
    <property type="evidence" value="ECO:0007669"/>
    <property type="project" value="UniProtKB-KW"/>
</dbReference>
<evidence type="ECO:0000256" key="3">
    <source>
        <dbReference type="ARBA" id="ARBA00023134"/>
    </source>
</evidence>
<dbReference type="Gene3D" id="3.40.50.300">
    <property type="entry name" value="P-loop containing nucleotide triphosphate hydrolases"/>
    <property type="match status" value="1"/>
</dbReference>
<proteinExistence type="inferred from homology"/>
<evidence type="ECO:0000313" key="7">
    <source>
        <dbReference type="Proteomes" id="UP000507470"/>
    </source>
</evidence>
<gene>
    <name evidence="6" type="ORF">MCOR_12142</name>
</gene>
<protein>
    <recommendedName>
        <fullName evidence="5">AIG1-type G domain-containing protein</fullName>
    </recommendedName>
</protein>
<sequence length="212" mass="25396">MILPGPHAVVLVTRIGRFTKEEQDTVQHFADHFGEGVFRYMIILFTGKDDLDQENVAIEQFVVDSTAALKGLLHKCNNRFIAFDNKSDKVNKEKQSEKLLHLINEMLMGNGGHFFTNEMLLEAESILQIKMMRISEEEEDKRNEELNRTKRKERRKMRKELDRRIIETDELYCLKLTKEWEIEDKKFGRRNLESEKERLRRELRETRRKFNH</sequence>
<dbReference type="InterPro" id="IPR045058">
    <property type="entry name" value="GIMA/IAN/Toc"/>
</dbReference>
<dbReference type="Pfam" id="PF04548">
    <property type="entry name" value="AIG1"/>
    <property type="match status" value="1"/>
</dbReference>
<dbReference type="PROSITE" id="PS51720">
    <property type="entry name" value="G_AIG1"/>
    <property type="match status" value="1"/>
</dbReference>
<keyword evidence="3" id="KW-0342">GTP-binding</keyword>
<dbReference type="Proteomes" id="UP000507470">
    <property type="component" value="Unassembled WGS sequence"/>
</dbReference>
<feature type="domain" description="AIG1-type G" evidence="5">
    <location>
        <begin position="1"/>
        <end position="124"/>
    </location>
</feature>
<keyword evidence="7" id="KW-1185">Reference proteome</keyword>
<feature type="region of interest" description="Disordered" evidence="4">
    <location>
        <begin position="138"/>
        <end position="158"/>
    </location>
</feature>
<dbReference type="PANTHER" id="PTHR10903">
    <property type="entry name" value="GTPASE, IMAP FAMILY MEMBER-RELATED"/>
    <property type="match status" value="1"/>
</dbReference>
<organism evidence="6 7">
    <name type="scientific">Mytilus coruscus</name>
    <name type="common">Sea mussel</name>
    <dbReference type="NCBI Taxonomy" id="42192"/>
    <lineage>
        <taxon>Eukaryota</taxon>
        <taxon>Metazoa</taxon>
        <taxon>Spiralia</taxon>
        <taxon>Lophotrochozoa</taxon>
        <taxon>Mollusca</taxon>
        <taxon>Bivalvia</taxon>
        <taxon>Autobranchia</taxon>
        <taxon>Pteriomorphia</taxon>
        <taxon>Mytilida</taxon>
        <taxon>Mytiloidea</taxon>
        <taxon>Mytilidae</taxon>
        <taxon>Mytilinae</taxon>
        <taxon>Mytilus</taxon>
    </lineage>
</organism>